<organism evidence="1 3">
    <name type="scientific">Nitzschia inconspicua</name>
    <dbReference type="NCBI Taxonomy" id="303405"/>
    <lineage>
        <taxon>Eukaryota</taxon>
        <taxon>Sar</taxon>
        <taxon>Stramenopiles</taxon>
        <taxon>Ochrophyta</taxon>
        <taxon>Bacillariophyta</taxon>
        <taxon>Bacillariophyceae</taxon>
        <taxon>Bacillariophycidae</taxon>
        <taxon>Bacillariales</taxon>
        <taxon>Bacillariaceae</taxon>
        <taxon>Nitzschia</taxon>
    </lineage>
</organism>
<reference evidence="1" key="2">
    <citation type="submission" date="2021-04" db="EMBL/GenBank/DDBJ databases">
        <authorList>
            <person name="Podell S."/>
        </authorList>
    </citation>
    <scope>NUCLEOTIDE SEQUENCE</scope>
    <source>
        <strain evidence="1">Hildebrandi</strain>
    </source>
</reference>
<reference evidence="1" key="1">
    <citation type="journal article" date="2021" name="Sci. Rep.">
        <title>Diploid genomic architecture of Nitzschia inconspicua, an elite biomass production diatom.</title>
        <authorList>
            <person name="Oliver A."/>
            <person name="Podell S."/>
            <person name="Pinowska A."/>
            <person name="Traller J.C."/>
            <person name="Smith S.R."/>
            <person name="McClure R."/>
            <person name="Beliaev A."/>
            <person name="Bohutskyi P."/>
            <person name="Hill E.A."/>
            <person name="Rabines A."/>
            <person name="Zheng H."/>
            <person name="Allen L.Z."/>
            <person name="Kuo A."/>
            <person name="Grigoriev I.V."/>
            <person name="Allen A.E."/>
            <person name="Hazlebeck D."/>
            <person name="Allen E.E."/>
        </authorList>
    </citation>
    <scope>NUCLEOTIDE SEQUENCE</scope>
    <source>
        <strain evidence="1">Hildebrandi</strain>
    </source>
</reference>
<dbReference type="Proteomes" id="UP000693970">
    <property type="component" value="Unassembled WGS sequence"/>
</dbReference>
<name>A0A9K3K828_9STRA</name>
<keyword evidence="3" id="KW-1185">Reference proteome</keyword>
<accession>A0A9K3K828</accession>
<evidence type="ECO:0000313" key="1">
    <source>
        <dbReference type="EMBL" id="KAG7338957.1"/>
    </source>
</evidence>
<dbReference type="EMBL" id="JAGRRH010000020">
    <property type="protein sequence ID" value="KAG7347528.1"/>
    <property type="molecule type" value="Genomic_DNA"/>
</dbReference>
<protein>
    <submittedName>
        <fullName evidence="1">Uncharacterized protein</fullName>
    </submittedName>
</protein>
<evidence type="ECO:0000313" key="2">
    <source>
        <dbReference type="EMBL" id="KAG7347528.1"/>
    </source>
</evidence>
<comment type="caution">
    <text evidence="1">The sequence shown here is derived from an EMBL/GenBank/DDBJ whole genome shotgun (WGS) entry which is preliminary data.</text>
</comment>
<dbReference type="AlphaFoldDB" id="A0A9K3K828"/>
<gene>
    <name evidence="2" type="ORF">IV203_016233</name>
    <name evidence="1" type="ORF">IV203_017448</name>
</gene>
<evidence type="ECO:0000313" key="3">
    <source>
        <dbReference type="Proteomes" id="UP000693970"/>
    </source>
</evidence>
<proteinExistence type="predicted"/>
<sequence>MLLNDPLTATIQDRSIVLSVSETGEQIRWNVVTGYPAQVAELEVAYPVNTDGTHCFVGGKTAPFTEGSYHPFRSGPFRSRKHSFAKYEKSSDIQRLANDFEDAFKICETCGLQTCLKYVSYDEDLSYANSIIMACLSTIRYQIG</sequence>
<dbReference type="EMBL" id="JAGRRH010000044">
    <property type="protein sequence ID" value="KAG7338957.1"/>
    <property type="molecule type" value="Genomic_DNA"/>
</dbReference>